<gene>
    <name evidence="1" type="ORF">O6H91_04G051300</name>
</gene>
<sequence length="301" mass="32422">MKMETEVAQNAVASSKSMARLSEKEKEKTKLRERQRRAITTKIFSGLRKHGGYNLPPRADINDVLKALVREAGWIVEPDGTTYRSQQLSGGIALQPSPRQVAGSSGRASLTISSGSMGGFPCTMPAIFTDYMDSRTGDCSTTASPRHTGAISNSNSTSMSLLHSNSNLSSPFASPASSEGGVPMTKTANPFLAGIPSGFQPCTQASLDFGDGDAFGIRSDDFISFYANNDTFDSRDLGASNLDSMPNLLYNNIPQQGQARRGSLQIPPLMIVSQQYPFWQESRASNENTPIGSPQPHRSIM</sequence>
<dbReference type="EMBL" id="CM055095">
    <property type="protein sequence ID" value="KAJ7558686.1"/>
    <property type="molecule type" value="Genomic_DNA"/>
</dbReference>
<reference evidence="2" key="1">
    <citation type="journal article" date="2024" name="Proc. Natl. Acad. Sci. U.S.A.">
        <title>Extraordinary preservation of gene collinearity over three hundred million years revealed in homosporous lycophytes.</title>
        <authorList>
            <person name="Li C."/>
            <person name="Wickell D."/>
            <person name="Kuo L.Y."/>
            <person name="Chen X."/>
            <person name="Nie B."/>
            <person name="Liao X."/>
            <person name="Peng D."/>
            <person name="Ji J."/>
            <person name="Jenkins J."/>
            <person name="Williams M."/>
            <person name="Shu S."/>
            <person name="Plott C."/>
            <person name="Barry K."/>
            <person name="Rajasekar S."/>
            <person name="Grimwood J."/>
            <person name="Han X."/>
            <person name="Sun S."/>
            <person name="Hou Z."/>
            <person name="He W."/>
            <person name="Dai G."/>
            <person name="Sun C."/>
            <person name="Schmutz J."/>
            <person name="Leebens-Mack J.H."/>
            <person name="Li F.W."/>
            <person name="Wang L."/>
        </authorList>
    </citation>
    <scope>NUCLEOTIDE SEQUENCE [LARGE SCALE GENOMIC DNA]</scope>
    <source>
        <strain evidence="2">cv. PW_Plant_1</strain>
    </source>
</reference>
<organism evidence="1 2">
    <name type="scientific">Diphasiastrum complanatum</name>
    <name type="common">Issler's clubmoss</name>
    <name type="synonym">Lycopodium complanatum</name>
    <dbReference type="NCBI Taxonomy" id="34168"/>
    <lineage>
        <taxon>Eukaryota</taxon>
        <taxon>Viridiplantae</taxon>
        <taxon>Streptophyta</taxon>
        <taxon>Embryophyta</taxon>
        <taxon>Tracheophyta</taxon>
        <taxon>Lycopodiopsida</taxon>
        <taxon>Lycopodiales</taxon>
        <taxon>Lycopodiaceae</taxon>
        <taxon>Lycopodioideae</taxon>
        <taxon>Diphasiastrum</taxon>
    </lineage>
</organism>
<accession>A0ACC2DWR0</accession>
<name>A0ACC2DWR0_DIPCM</name>
<proteinExistence type="predicted"/>
<evidence type="ECO:0000313" key="2">
    <source>
        <dbReference type="Proteomes" id="UP001162992"/>
    </source>
</evidence>
<protein>
    <submittedName>
        <fullName evidence="1">Uncharacterized protein</fullName>
    </submittedName>
</protein>
<keyword evidence="2" id="KW-1185">Reference proteome</keyword>
<evidence type="ECO:0000313" key="1">
    <source>
        <dbReference type="EMBL" id="KAJ7558686.1"/>
    </source>
</evidence>
<dbReference type="Proteomes" id="UP001162992">
    <property type="component" value="Chromosome 4"/>
</dbReference>
<comment type="caution">
    <text evidence="1">The sequence shown here is derived from an EMBL/GenBank/DDBJ whole genome shotgun (WGS) entry which is preliminary data.</text>
</comment>